<feature type="non-terminal residue" evidence="1">
    <location>
        <position position="80"/>
    </location>
</feature>
<feature type="non-terminal residue" evidence="1">
    <location>
        <position position="1"/>
    </location>
</feature>
<dbReference type="AlphaFoldDB" id="A0A0B6Y2J0"/>
<name>A0A0B6Y2J0_9EUPU</name>
<dbReference type="EMBL" id="HACG01003479">
    <property type="protein sequence ID" value="CEK50344.1"/>
    <property type="molecule type" value="Transcribed_RNA"/>
</dbReference>
<protein>
    <submittedName>
        <fullName evidence="1">Uncharacterized protein</fullName>
    </submittedName>
</protein>
<reference evidence="1" key="1">
    <citation type="submission" date="2014-12" db="EMBL/GenBank/DDBJ databases">
        <title>Insight into the proteome of Arion vulgaris.</title>
        <authorList>
            <person name="Aradska J."/>
            <person name="Bulat T."/>
            <person name="Smidak R."/>
            <person name="Sarate P."/>
            <person name="Gangsoo J."/>
            <person name="Sialana F."/>
            <person name="Bilban M."/>
            <person name="Lubec G."/>
        </authorList>
    </citation>
    <scope>NUCLEOTIDE SEQUENCE</scope>
    <source>
        <tissue evidence="1">Skin</tissue>
    </source>
</reference>
<evidence type="ECO:0000313" key="1">
    <source>
        <dbReference type="EMBL" id="CEK50344.1"/>
    </source>
</evidence>
<accession>A0A0B6Y2J0</accession>
<sequence length="80" mass="9248">LPLIQIDDCTQVVAQDLFYSRRKQLSDLWEIKGDNCDVDQISHCAIIRNLMMLVTDCQTHHYSHDCGLATDQVSVYNQHQ</sequence>
<gene>
    <name evidence="1" type="primary">ORF10485</name>
</gene>
<organism evidence="1">
    <name type="scientific">Arion vulgaris</name>
    <dbReference type="NCBI Taxonomy" id="1028688"/>
    <lineage>
        <taxon>Eukaryota</taxon>
        <taxon>Metazoa</taxon>
        <taxon>Spiralia</taxon>
        <taxon>Lophotrochozoa</taxon>
        <taxon>Mollusca</taxon>
        <taxon>Gastropoda</taxon>
        <taxon>Heterobranchia</taxon>
        <taxon>Euthyneura</taxon>
        <taxon>Panpulmonata</taxon>
        <taxon>Eupulmonata</taxon>
        <taxon>Stylommatophora</taxon>
        <taxon>Helicina</taxon>
        <taxon>Arionoidea</taxon>
        <taxon>Arionidae</taxon>
        <taxon>Arion</taxon>
    </lineage>
</organism>
<proteinExistence type="predicted"/>